<dbReference type="EMBL" id="LJCO01000079">
    <property type="protein sequence ID" value="KPV42287.1"/>
    <property type="molecule type" value="Genomic_DNA"/>
</dbReference>
<dbReference type="Gene3D" id="1.10.10.10">
    <property type="entry name" value="Winged helix-like DNA-binding domain superfamily/Winged helix DNA-binding domain"/>
    <property type="match status" value="1"/>
</dbReference>
<evidence type="ECO:0000259" key="2">
    <source>
        <dbReference type="PROSITE" id="PS50995"/>
    </source>
</evidence>
<name>A0A0P9CAB4_9BACL</name>
<keyword evidence="4" id="KW-1185">Reference proteome</keyword>
<dbReference type="SMART" id="SM00347">
    <property type="entry name" value="HTH_MARR"/>
    <property type="match status" value="1"/>
</dbReference>
<dbReference type="PATRIC" id="fig|471514.4.peg.4608"/>
<accession>A0A0P9CAB4</accession>
<dbReference type="InterPro" id="IPR000835">
    <property type="entry name" value="HTH_MarR-typ"/>
</dbReference>
<organism evidence="3 4">
    <name type="scientific">Alicyclobacillus ferrooxydans</name>
    <dbReference type="NCBI Taxonomy" id="471514"/>
    <lineage>
        <taxon>Bacteria</taxon>
        <taxon>Bacillati</taxon>
        <taxon>Bacillota</taxon>
        <taxon>Bacilli</taxon>
        <taxon>Bacillales</taxon>
        <taxon>Alicyclobacillaceae</taxon>
        <taxon>Alicyclobacillus</taxon>
    </lineage>
</organism>
<feature type="domain" description="HTH marR-type" evidence="2">
    <location>
        <begin position="20"/>
        <end position="158"/>
    </location>
</feature>
<dbReference type="STRING" id="471514.AN477_18450"/>
<evidence type="ECO:0000313" key="4">
    <source>
        <dbReference type="Proteomes" id="UP000050482"/>
    </source>
</evidence>
<dbReference type="GO" id="GO:0003700">
    <property type="term" value="F:DNA-binding transcription factor activity"/>
    <property type="evidence" value="ECO:0007669"/>
    <property type="project" value="InterPro"/>
</dbReference>
<comment type="caution">
    <text evidence="3">The sequence shown here is derived from an EMBL/GenBank/DDBJ whole genome shotgun (WGS) entry which is preliminary data.</text>
</comment>
<dbReference type="Proteomes" id="UP000050482">
    <property type="component" value="Unassembled WGS sequence"/>
</dbReference>
<dbReference type="GO" id="GO:0006950">
    <property type="term" value="P:response to stress"/>
    <property type="evidence" value="ECO:0007669"/>
    <property type="project" value="TreeGrafter"/>
</dbReference>
<dbReference type="PROSITE" id="PS50995">
    <property type="entry name" value="HTH_MARR_2"/>
    <property type="match status" value="1"/>
</dbReference>
<evidence type="ECO:0000256" key="1">
    <source>
        <dbReference type="ARBA" id="ARBA00023125"/>
    </source>
</evidence>
<dbReference type="RefSeq" id="WP_054970649.1">
    <property type="nucleotide sequence ID" value="NZ_LJCO01000079.1"/>
</dbReference>
<dbReference type="AlphaFoldDB" id="A0A0P9CAB4"/>
<keyword evidence="1" id="KW-0238">DNA-binding</keyword>
<dbReference type="PANTHER" id="PTHR33164">
    <property type="entry name" value="TRANSCRIPTIONAL REGULATOR, MARR FAMILY"/>
    <property type="match status" value="1"/>
</dbReference>
<dbReference type="InterPro" id="IPR036388">
    <property type="entry name" value="WH-like_DNA-bd_sf"/>
</dbReference>
<protein>
    <recommendedName>
        <fullName evidence="2">HTH marR-type domain-containing protein</fullName>
    </recommendedName>
</protein>
<dbReference type="PANTHER" id="PTHR33164:SF43">
    <property type="entry name" value="HTH-TYPE TRANSCRIPTIONAL REPRESSOR YETL"/>
    <property type="match status" value="1"/>
</dbReference>
<gene>
    <name evidence="3" type="ORF">AN477_18450</name>
</gene>
<dbReference type="GO" id="GO:0003677">
    <property type="term" value="F:DNA binding"/>
    <property type="evidence" value="ECO:0007669"/>
    <property type="project" value="UniProtKB-KW"/>
</dbReference>
<sequence length="161" mass="17719">MDNQELSAAEKVIAASQPTTDELAAEVNDLLPTMAAKLLDFIREVPGSEITLAQGFLLRHLQVHGPCTASNIGLMLGITSGSVTSLTKRLMTKGLLQRTKDPEDGRVHWFSLTRAGEAAAQQVALHRQKEWKRLVEKLGVSRTLEAMQLMKDTIQILNDMT</sequence>
<evidence type="ECO:0000313" key="3">
    <source>
        <dbReference type="EMBL" id="KPV42287.1"/>
    </source>
</evidence>
<dbReference type="InterPro" id="IPR036390">
    <property type="entry name" value="WH_DNA-bd_sf"/>
</dbReference>
<dbReference type="Pfam" id="PF01047">
    <property type="entry name" value="MarR"/>
    <property type="match status" value="1"/>
</dbReference>
<proteinExistence type="predicted"/>
<reference evidence="3 4" key="1">
    <citation type="submission" date="2015-09" db="EMBL/GenBank/DDBJ databases">
        <title>Draft genome sequence of Alicyclobacillus ferrooxydans DSM 22381.</title>
        <authorList>
            <person name="Hemp J."/>
        </authorList>
    </citation>
    <scope>NUCLEOTIDE SEQUENCE [LARGE SCALE GENOMIC DNA]</scope>
    <source>
        <strain evidence="3 4">TC-34</strain>
    </source>
</reference>
<dbReference type="InterPro" id="IPR039422">
    <property type="entry name" value="MarR/SlyA-like"/>
</dbReference>
<dbReference type="SUPFAM" id="SSF46785">
    <property type="entry name" value="Winged helix' DNA-binding domain"/>
    <property type="match status" value="1"/>
</dbReference>